<name>A0A5K1ELT7_9MAGN</name>
<evidence type="ECO:0000256" key="1">
    <source>
        <dbReference type="SAM" id="MobiDB-lite"/>
    </source>
</evidence>
<sequence length="81" mass="8528">MAHTNRVGYTTVAHCQTTNWPSSVSASPSRFAPSAGQGHPANLPPLSMSGVQFTASTPSPAASTGTPTFRDTRPNQSWSQR</sequence>
<feature type="compositionally biased region" description="Polar residues" evidence="1">
    <location>
        <begin position="17"/>
        <end position="28"/>
    </location>
</feature>
<accession>A0A5K1ELT7</accession>
<dbReference type="AlphaFoldDB" id="A0A5K1ELT7"/>
<feature type="compositionally biased region" description="Low complexity" evidence="1">
    <location>
        <begin position="54"/>
        <end position="68"/>
    </location>
</feature>
<dbReference type="PANTHER" id="PTHR36764:SF1">
    <property type="entry name" value="TRNA (ILE)-LYSIDINE SYNTHASE"/>
    <property type="match status" value="1"/>
</dbReference>
<proteinExistence type="predicted"/>
<dbReference type="EMBL" id="LR721784">
    <property type="protein sequence ID" value="VVW51329.1"/>
    <property type="molecule type" value="Genomic_DNA"/>
</dbReference>
<evidence type="ECO:0000313" key="2">
    <source>
        <dbReference type="EMBL" id="VVW51329.1"/>
    </source>
</evidence>
<gene>
    <name evidence="2" type="ORF">NYM_LOCUS20880</name>
</gene>
<organism evidence="2">
    <name type="scientific">Nymphaea colorata</name>
    <name type="common">pocket water lily</name>
    <dbReference type="NCBI Taxonomy" id="210225"/>
    <lineage>
        <taxon>Eukaryota</taxon>
        <taxon>Viridiplantae</taxon>
        <taxon>Streptophyta</taxon>
        <taxon>Embryophyta</taxon>
        <taxon>Tracheophyta</taxon>
        <taxon>Spermatophyta</taxon>
        <taxon>Magnoliopsida</taxon>
        <taxon>Nymphaeales</taxon>
        <taxon>Nymphaeaceae</taxon>
        <taxon>Nymphaea</taxon>
    </lineage>
</organism>
<protein>
    <submittedName>
        <fullName evidence="2">Uncharacterized protein</fullName>
    </submittedName>
</protein>
<dbReference type="PANTHER" id="PTHR36764">
    <property type="entry name" value="TRNA (ILE)-LYSIDINE SYNTHASE"/>
    <property type="match status" value="1"/>
</dbReference>
<reference evidence="2" key="1">
    <citation type="submission" date="2019-09" db="EMBL/GenBank/DDBJ databases">
        <authorList>
            <person name="Zhang L."/>
        </authorList>
    </citation>
    <scope>NUCLEOTIDE SEQUENCE</scope>
</reference>
<dbReference type="GO" id="GO:0009507">
    <property type="term" value="C:chloroplast"/>
    <property type="evidence" value="ECO:0007669"/>
    <property type="project" value="TreeGrafter"/>
</dbReference>
<feature type="region of interest" description="Disordered" evidence="1">
    <location>
        <begin position="17"/>
        <end position="81"/>
    </location>
</feature>